<proteinExistence type="predicted"/>
<dbReference type="EMBL" id="ANPB02000004">
    <property type="protein sequence ID" value="KAF4483775.1"/>
    <property type="molecule type" value="Genomic_DNA"/>
</dbReference>
<dbReference type="Proteomes" id="UP000011096">
    <property type="component" value="Unassembled WGS sequence"/>
</dbReference>
<reference evidence="2 3" key="2">
    <citation type="submission" date="2020-04" db="EMBL/GenBank/DDBJ databases">
        <title>Genome sequencing and assembly of multiple isolates from the Colletotrichum gloeosporioides species complex.</title>
        <authorList>
            <person name="Gan P."/>
            <person name="Shirasu K."/>
        </authorList>
    </citation>
    <scope>NUCLEOTIDE SEQUENCE [LARGE SCALE GENOMIC DNA]</scope>
    <source>
        <strain evidence="2 3">Nara gc5</strain>
    </source>
</reference>
<dbReference type="InParanoid" id="A0A7J6J1T9"/>
<accession>A0A7J6J1T9</accession>
<evidence type="ECO:0000256" key="1">
    <source>
        <dbReference type="SAM" id="MobiDB-lite"/>
    </source>
</evidence>
<evidence type="ECO:0000313" key="3">
    <source>
        <dbReference type="Proteomes" id="UP000011096"/>
    </source>
</evidence>
<dbReference type="AlphaFoldDB" id="A0A7J6J1T9"/>
<reference evidence="2 3" key="1">
    <citation type="submission" date="2012-08" db="EMBL/GenBank/DDBJ databases">
        <authorList>
            <person name="Gan P.H.P."/>
            <person name="Ikeda K."/>
            <person name="Irieda H."/>
            <person name="Narusaka M."/>
            <person name="O'Connell R.J."/>
            <person name="Narusaka Y."/>
            <person name="Takano Y."/>
            <person name="Kubo Y."/>
            <person name="Shirasu K."/>
        </authorList>
    </citation>
    <scope>NUCLEOTIDE SEQUENCE [LARGE SCALE GENOMIC DNA]</scope>
    <source>
        <strain evidence="2 3">Nara gc5</strain>
    </source>
</reference>
<sequence length="104" mass="11592">MRLTKERTANSVAEEFCSADGDVAVVEPITQRQRLAEGEKKGSQKQGNYRLALLVYGILGHGPIMQKEILMFSPPDNNSRSLSLRPCHHEWSHPSSRTCAKSGR</sequence>
<evidence type="ECO:0000313" key="2">
    <source>
        <dbReference type="EMBL" id="KAF4483775.1"/>
    </source>
</evidence>
<keyword evidence="3" id="KW-1185">Reference proteome</keyword>
<organism evidence="2 3">
    <name type="scientific">Colletotrichum fructicola (strain Nara gc5)</name>
    <name type="common">Anthracnose fungus</name>
    <name type="synonym">Colletotrichum gloeosporioides (strain Nara gc5)</name>
    <dbReference type="NCBI Taxonomy" id="1213859"/>
    <lineage>
        <taxon>Eukaryota</taxon>
        <taxon>Fungi</taxon>
        <taxon>Dikarya</taxon>
        <taxon>Ascomycota</taxon>
        <taxon>Pezizomycotina</taxon>
        <taxon>Sordariomycetes</taxon>
        <taxon>Hypocreomycetidae</taxon>
        <taxon>Glomerellales</taxon>
        <taxon>Glomerellaceae</taxon>
        <taxon>Colletotrichum</taxon>
        <taxon>Colletotrichum gloeosporioides species complex</taxon>
    </lineage>
</organism>
<feature type="region of interest" description="Disordered" evidence="1">
    <location>
        <begin position="75"/>
        <end position="104"/>
    </location>
</feature>
<name>A0A7J6J1T9_COLFN</name>
<protein>
    <submittedName>
        <fullName evidence="2">Uncharacterized protein</fullName>
    </submittedName>
</protein>
<dbReference type="GeneID" id="43611958"/>
<comment type="caution">
    <text evidence="2">The sequence shown here is derived from an EMBL/GenBank/DDBJ whole genome shotgun (WGS) entry which is preliminary data.</text>
</comment>
<dbReference type="RefSeq" id="XP_031891837.1">
    <property type="nucleotide sequence ID" value="XM_032027843.1"/>
</dbReference>
<feature type="compositionally biased region" description="Polar residues" evidence="1">
    <location>
        <begin position="93"/>
        <end position="104"/>
    </location>
</feature>
<gene>
    <name evidence="2" type="ORF">CGGC5_v008478</name>
</gene>